<keyword evidence="2" id="KW-1185">Reference proteome</keyword>
<dbReference type="EMBL" id="JAUCMM010000009">
    <property type="protein sequence ID" value="MDM7889302.1"/>
    <property type="molecule type" value="Genomic_DNA"/>
</dbReference>
<proteinExistence type="predicted"/>
<organism evidence="1 2">
    <name type="scientific">Curtobacterium subtropicum</name>
    <dbReference type="NCBI Taxonomy" id="3055138"/>
    <lineage>
        <taxon>Bacteria</taxon>
        <taxon>Bacillati</taxon>
        <taxon>Actinomycetota</taxon>
        <taxon>Actinomycetes</taxon>
        <taxon>Micrococcales</taxon>
        <taxon>Microbacteriaceae</taxon>
        <taxon>Curtobacterium</taxon>
    </lineage>
</organism>
<evidence type="ECO:0000313" key="2">
    <source>
        <dbReference type="Proteomes" id="UP001235720"/>
    </source>
</evidence>
<reference evidence="1 2" key="1">
    <citation type="submission" date="2023-06" db="EMBL/GenBank/DDBJ databases">
        <authorList>
            <person name="Feng G."/>
            <person name="Li J."/>
            <person name="Zhu H."/>
        </authorList>
    </citation>
    <scope>NUCLEOTIDE SEQUENCE [LARGE SCALE GENOMIC DNA]</scope>
    <source>
        <strain evidence="1 2">RHCJP20</strain>
    </source>
</reference>
<accession>A0ABT7TIB9</accession>
<protein>
    <submittedName>
        <fullName evidence="1">DUF4333 domain-containing protein</fullName>
    </submittedName>
</protein>
<comment type="caution">
    <text evidence="1">The sequence shown here is derived from an EMBL/GenBank/DDBJ whole genome shotgun (WGS) entry which is preliminary data.</text>
</comment>
<sequence>MAVLAGCTVSTSANRTVSPPGFERAVADALEREVGQRPLVDCGEDPIDLVEGNTVHCEIGADGDTTVYDSTVEVGDVEGTDYSVHVQVDEQPKS</sequence>
<gene>
    <name evidence="1" type="ORF">QUG98_12665</name>
</gene>
<name>A0ABT7TIB9_9MICO</name>
<dbReference type="Proteomes" id="UP001235720">
    <property type="component" value="Unassembled WGS sequence"/>
</dbReference>
<dbReference type="RefSeq" id="WP_289470879.1">
    <property type="nucleotide sequence ID" value="NZ_JAUCMM010000009.1"/>
</dbReference>
<evidence type="ECO:0000313" key="1">
    <source>
        <dbReference type="EMBL" id="MDM7889302.1"/>
    </source>
</evidence>